<dbReference type="InterPro" id="IPR050832">
    <property type="entry name" value="Bact_Acetyltransf"/>
</dbReference>
<reference evidence="4 5" key="1">
    <citation type="submission" date="2018-03" db="EMBL/GenBank/DDBJ databases">
        <title>Genomic Encyclopedia of Archaeal and Bacterial Type Strains, Phase II (KMG-II): from individual species to whole genera.</title>
        <authorList>
            <person name="Goeker M."/>
        </authorList>
    </citation>
    <scope>NUCLEOTIDE SEQUENCE [LARGE SCALE GENOMIC DNA]</scope>
    <source>
        <strain evidence="4 5">DSM 44720</strain>
    </source>
</reference>
<evidence type="ECO:0000259" key="3">
    <source>
        <dbReference type="PROSITE" id="PS51186"/>
    </source>
</evidence>
<dbReference type="SUPFAM" id="SSF55729">
    <property type="entry name" value="Acyl-CoA N-acyltransferases (Nat)"/>
    <property type="match status" value="1"/>
</dbReference>
<evidence type="ECO:0000256" key="2">
    <source>
        <dbReference type="ARBA" id="ARBA00023315"/>
    </source>
</evidence>
<dbReference type="InterPro" id="IPR016181">
    <property type="entry name" value="Acyl_CoA_acyltransferase"/>
</dbReference>
<organism evidence="4 5">
    <name type="scientific">Umezawaea tangerina</name>
    <dbReference type="NCBI Taxonomy" id="84725"/>
    <lineage>
        <taxon>Bacteria</taxon>
        <taxon>Bacillati</taxon>
        <taxon>Actinomycetota</taxon>
        <taxon>Actinomycetes</taxon>
        <taxon>Pseudonocardiales</taxon>
        <taxon>Pseudonocardiaceae</taxon>
        <taxon>Umezawaea</taxon>
    </lineage>
</organism>
<evidence type="ECO:0000256" key="1">
    <source>
        <dbReference type="ARBA" id="ARBA00022679"/>
    </source>
</evidence>
<keyword evidence="1 4" id="KW-0808">Transferase</keyword>
<gene>
    <name evidence="4" type="ORF">CLV43_101746</name>
</gene>
<feature type="domain" description="N-acetyltransferase" evidence="3">
    <location>
        <begin position="3"/>
        <end position="149"/>
    </location>
</feature>
<name>A0A2T0TL80_9PSEU</name>
<dbReference type="InterPro" id="IPR000182">
    <property type="entry name" value="GNAT_dom"/>
</dbReference>
<dbReference type="PROSITE" id="PS51186">
    <property type="entry name" value="GNAT"/>
    <property type="match status" value="1"/>
</dbReference>
<dbReference type="RefSeq" id="WP_106185490.1">
    <property type="nucleotide sequence ID" value="NZ_PVTF01000001.1"/>
</dbReference>
<keyword evidence="5" id="KW-1185">Reference proteome</keyword>
<dbReference type="OrthoDB" id="8593648at2"/>
<protein>
    <submittedName>
        <fullName evidence="4">Acetyltransferase (GNAT) family protein</fullName>
    </submittedName>
</protein>
<keyword evidence="2" id="KW-0012">Acyltransferase</keyword>
<dbReference type="Gene3D" id="3.40.630.30">
    <property type="match status" value="1"/>
</dbReference>
<dbReference type="AlphaFoldDB" id="A0A2T0TL80"/>
<sequence>MTISLRVMTDDESAELMAGQFDVFLAARISSGESEEVARRVAEDAFAALPRDGDRYYAVVEGTERVGALWIGPSARGGAGVEWVHYVEVVPEARGRGLGKAAMLLAQQDARAHGATELGLNVFGDNSAALAVYRSTGFELRSAQLAVKL</sequence>
<dbReference type="PANTHER" id="PTHR43877">
    <property type="entry name" value="AMINOALKYLPHOSPHONATE N-ACETYLTRANSFERASE-RELATED-RELATED"/>
    <property type="match status" value="1"/>
</dbReference>
<comment type="caution">
    <text evidence="4">The sequence shown here is derived from an EMBL/GenBank/DDBJ whole genome shotgun (WGS) entry which is preliminary data.</text>
</comment>
<dbReference type="CDD" id="cd04301">
    <property type="entry name" value="NAT_SF"/>
    <property type="match status" value="1"/>
</dbReference>
<dbReference type="Pfam" id="PF00583">
    <property type="entry name" value="Acetyltransf_1"/>
    <property type="match status" value="1"/>
</dbReference>
<proteinExistence type="predicted"/>
<evidence type="ECO:0000313" key="5">
    <source>
        <dbReference type="Proteomes" id="UP000239494"/>
    </source>
</evidence>
<dbReference type="GO" id="GO:0016747">
    <property type="term" value="F:acyltransferase activity, transferring groups other than amino-acyl groups"/>
    <property type="evidence" value="ECO:0007669"/>
    <property type="project" value="InterPro"/>
</dbReference>
<evidence type="ECO:0000313" key="4">
    <source>
        <dbReference type="EMBL" id="PRY46470.1"/>
    </source>
</evidence>
<dbReference type="EMBL" id="PVTF01000001">
    <property type="protein sequence ID" value="PRY46470.1"/>
    <property type="molecule type" value="Genomic_DNA"/>
</dbReference>
<accession>A0A2T0TL80</accession>
<dbReference type="Proteomes" id="UP000239494">
    <property type="component" value="Unassembled WGS sequence"/>
</dbReference>